<evidence type="ECO:0000256" key="7">
    <source>
        <dbReference type="ARBA" id="ARBA00022840"/>
    </source>
</evidence>
<evidence type="ECO:0000256" key="3">
    <source>
        <dbReference type="ARBA" id="ARBA00022553"/>
    </source>
</evidence>
<evidence type="ECO:0000259" key="10">
    <source>
        <dbReference type="PROSITE" id="PS50109"/>
    </source>
</evidence>
<proteinExistence type="predicted"/>
<evidence type="ECO:0000256" key="6">
    <source>
        <dbReference type="ARBA" id="ARBA00022777"/>
    </source>
</evidence>
<dbReference type="Pfam" id="PF02518">
    <property type="entry name" value="HATPase_c"/>
    <property type="match status" value="1"/>
</dbReference>
<reference evidence="11" key="1">
    <citation type="submission" date="2024-06" db="EMBL/GenBank/DDBJ databases">
        <title>Genome sequence of Vogesella sp. MAHUQ-64.</title>
        <authorList>
            <person name="Huq M.A."/>
        </authorList>
    </citation>
    <scope>NUCLEOTIDE SEQUENCE</scope>
    <source>
        <strain evidence="11">MAHUQ-64</strain>
    </source>
</reference>
<organism evidence="11 12">
    <name type="scientific">Vogesella oryzagri</name>
    <dbReference type="NCBI Taxonomy" id="3160864"/>
    <lineage>
        <taxon>Bacteria</taxon>
        <taxon>Pseudomonadati</taxon>
        <taxon>Pseudomonadota</taxon>
        <taxon>Betaproteobacteria</taxon>
        <taxon>Neisseriales</taxon>
        <taxon>Chromobacteriaceae</taxon>
        <taxon>Vogesella</taxon>
    </lineage>
</organism>
<accession>A0ABV1M853</accession>
<dbReference type="InterPro" id="IPR036097">
    <property type="entry name" value="HisK_dim/P_sf"/>
</dbReference>
<evidence type="ECO:0000313" key="12">
    <source>
        <dbReference type="Proteomes" id="UP001433638"/>
    </source>
</evidence>
<dbReference type="PROSITE" id="PS50109">
    <property type="entry name" value="HIS_KIN"/>
    <property type="match status" value="1"/>
</dbReference>
<keyword evidence="9" id="KW-0472">Membrane</keyword>
<dbReference type="Gene3D" id="3.30.565.10">
    <property type="entry name" value="Histidine kinase-like ATPase, C-terminal domain"/>
    <property type="match status" value="1"/>
</dbReference>
<dbReference type="PANTHER" id="PTHR43065">
    <property type="entry name" value="SENSOR HISTIDINE KINASE"/>
    <property type="match status" value="1"/>
</dbReference>
<name>A0ABV1M853_9NEIS</name>
<dbReference type="Gene3D" id="1.10.287.130">
    <property type="match status" value="1"/>
</dbReference>
<keyword evidence="8" id="KW-0902">Two-component regulatory system</keyword>
<dbReference type="SUPFAM" id="SSF55874">
    <property type="entry name" value="ATPase domain of HSP90 chaperone/DNA topoisomerase II/histidine kinase"/>
    <property type="match status" value="1"/>
</dbReference>
<feature type="transmembrane region" description="Helical" evidence="9">
    <location>
        <begin position="211"/>
        <end position="230"/>
    </location>
</feature>
<dbReference type="GO" id="GO:0005524">
    <property type="term" value="F:ATP binding"/>
    <property type="evidence" value="ECO:0007669"/>
    <property type="project" value="UniProtKB-KW"/>
</dbReference>
<evidence type="ECO:0000256" key="4">
    <source>
        <dbReference type="ARBA" id="ARBA00022679"/>
    </source>
</evidence>
<dbReference type="CDD" id="cd00082">
    <property type="entry name" value="HisKA"/>
    <property type="match status" value="1"/>
</dbReference>
<evidence type="ECO:0000256" key="1">
    <source>
        <dbReference type="ARBA" id="ARBA00000085"/>
    </source>
</evidence>
<sequence length="478" mass="51600">MTTLPLRRALLWWLLACALGGALLGYFALRDLQERFLQDSSIAHRLLSQKTVQHDAVLTTLAQLDNAPPTARLLAGLQPALPQLAAIGRLRADHWQGEAAMPAGLPTAVQQAQRQQRPQLLAADRQRYWLVDGSGWSLLIDARRLLGDGDWPPALGRISLALPGGELALLARQPTPAPWGWPLGIDKTLAAASQPFAFHSRRILTPAEWPWGRWLALATVLALLLAVLRARLQARRQRRQAEEQARLANLNRLGTLGEMAAGIAHELNQPLTAILANVRAAERMLDDEDERATVRQALQTSAAQARRAADIVGRLRAMVTQPGGGGSAVLDPQPLLDSLLTLRHDELAARKIALSWHNASPDARVQAEAVALEQILHNLVQNAADALGSRGGHIRLQGEALGKRYWLTVSDDGPGIAPEVLPRLFQPFFTTRAGGMGLGLSLSETLAHGMHGQLTAANLPAGGACFTLSLPLATENHA</sequence>
<keyword evidence="7 11" id="KW-0067">ATP-binding</keyword>
<keyword evidence="6" id="KW-0418">Kinase</keyword>
<evidence type="ECO:0000313" key="11">
    <source>
        <dbReference type="EMBL" id="MEQ6292377.1"/>
    </source>
</evidence>
<dbReference type="SMART" id="SM00387">
    <property type="entry name" value="HATPase_c"/>
    <property type="match status" value="1"/>
</dbReference>
<dbReference type="EC" id="2.7.13.3" evidence="2"/>
<keyword evidence="9" id="KW-1133">Transmembrane helix</keyword>
<evidence type="ECO:0000256" key="8">
    <source>
        <dbReference type="ARBA" id="ARBA00023012"/>
    </source>
</evidence>
<keyword evidence="5" id="KW-0547">Nucleotide-binding</keyword>
<evidence type="ECO:0000256" key="2">
    <source>
        <dbReference type="ARBA" id="ARBA00012438"/>
    </source>
</evidence>
<evidence type="ECO:0000256" key="5">
    <source>
        <dbReference type="ARBA" id="ARBA00022741"/>
    </source>
</evidence>
<dbReference type="PANTHER" id="PTHR43065:SF46">
    <property type="entry name" value="C4-DICARBOXYLATE TRANSPORT SENSOR PROTEIN DCTB"/>
    <property type="match status" value="1"/>
</dbReference>
<dbReference type="InterPro" id="IPR003594">
    <property type="entry name" value="HATPase_dom"/>
</dbReference>
<evidence type="ECO:0000256" key="9">
    <source>
        <dbReference type="SAM" id="Phobius"/>
    </source>
</evidence>
<dbReference type="Proteomes" id="UP001433638">
    <property type="component" value="Unassembled WGS sequence"/>
</dbReference>
<keyword evidence="9" id="KW-0812">Transmembrane</keyword>
<protein>
    <recommendedName>
        <fullName evidence="2">histidine kinase</fullName>
        <ecNumber evidence="2">2.7.13.3</ecNumber>
    </recommendedName>
</protein>
<dbReference type="Pfam" id="PF00512">
    <property type="entry name" value="HisKA"/>
    <property type="match status" value="1"/>
</dbReference>
<dbReference type="InterPro" id="IPR003661">
    <property type="entry name" value="HisK_dim/P_dom"/>
</dbReference>
<dbReference type="InterPro" id="IPR005467">
    <property type="entry name" value="His_kinase_dom"/>
</dbReference>
<dbReference type="RefSeq" id="WP_349590557.1">
    <property type="nucleotide sequence ID" value="NZ_JBEFLD010000010.1"/>
</dbReference>
<keyword evidence="3" id="KW-0597">Phosphoprotein</keyword>
<dbReference type="SUPFAM" id="SSF47384">
    <property type="entry name" value="Homodimeric domain of signal transducing histidine kinase"/>
    <property type="match status" value="1"/>
</dbReference>
<dbReference type="SMART" id="SM00388">
    <property type="entry name" value="HisKA"/>
    <property type="match status" value="1"/>
</dbReference>
<feature type="domain" description="Histidine kinase" evidence="10">
    <location>
        <begin position="262"/>
        <end position="474"/>
    </location>
</feature>
<dbReference type="InterPro" id="IPR004358">
    <property type="entry name" value="Sig_transdc_His_kin-like_C"/>
</dbReference>
<comment type="caution">
    <text evidence="11">The sequence shown here is derived from an EMBL/GenBank/DDBJ whole genome shotgun (WGS) entry which is preliminary data.</text>
</comment>
<dbReference type="EMBL" id="JBEFLD010000010">
    <property type="protein sequence ID" value="MEQ6292377.1"/>
    <property type="molecule type" value="Genomic_DNA"/>
</dbReference>
<comment type="catalytic activity">
    <reaction evidence="1">
        <text>ATP + protein L-histidine = ADP + protein N-phospho-L-histidine.</text>
        <dbReference type="EC" id="2.7.13.3"/>
    </reaction>
</comment>
<gene>
    <name evidence="11" type="ORF">ABNW52_17335</name>
</gene>
<dbReference type="InterPro" id="IPR036890">
    <property type="entry name" value="HATPase_C_sf"/>
</dbReference>
<dbReference type="PRINTS" id="PR00344">
    <property type="entry name" value="BCTRLSENSOR"/>
</dbReference>
<keyword evidence="4" id="KW-0808">Transferase</keyword>
<keyword evidence="12" id="KW-1185">Reference proteome</keyword>